<protein>
    <submittedName>
        <fullName evidence="1">Uncharacterized protein</fullName>
    </submittedName>
</protein>
<dbReference type="GeneID" id="30310390"/>
<sequence>MAFCDITIAQRNANYTNIADTSAQLVSLNSDGSAVLKIGTETAQFIVQNLSQANAKQVLISTGSVLFLAGNYNAPNLECSLVRIVEAAVEESVDEPTTLPAE</sequence>
<dbReference type="KEGG" id="vg:30310390"/>
<dbReference type="EMBL" id="KX017520">
    <property type="protein sequence ID" value="ANH50848.1"/>
    <property type="molecule type" value="Genomic_DNA"/>
</dbReference>
<dbReference type="Proteomes" id="UP000203313">
    <property type="component" value="Segment"/>
</dbReference>
<keyword evidence="2" id="KW-1185">Reference proteome</keyword>
<accession>A0A173GCJ3</accession>
<dbReference type="OrthoDB" id="35809at10239"/>
<dbReference type="RefSeq" id="YP_009322211.1">
    <property type="nucleotide sequence ID" value="NC_031918.1"/>
</dbReference>
<name>A0A173GCJ3_9CAUD</name>
<evidence type="ECO:0000313" key="1">
    <source>
        <dbReference type="EMBL" id="ANH50848.1"/>
    </source>
</evidence>
<reference evidence="1 2" key="1">
    <citation type="submission" date="2016-04" db="EMBL/GenBank/DDBJ databases">
        <title>Complete Genome Sequences of three Siphoviridae Bacteriophages infecting Salmonella enterica enterica subsp. Enteridis.</title>
        <authorList>
            <person name="Paradiso R."/>
            <person name="Lombardi S."/>
            <person name="Iodice M.G."/>
            <person name="Riccardi M.G."/>
            <person name="Orsini M."/>
            <person name="Bolletti Censi S."/>
            <person name="Galiero G."/>
            <person name="Borriello G."/>
        </authorList>
    </citation>
    <scope>NUCLEOTIDE SEQUENCE [LARGE SCALE GENOMIC DNA]</scope>
</reference>
<organism evidence="1 2">
    <name type="scientific">Salmonella phage 64795_sal3</name>
    <dbReference type="NCBI Taxonomy" id="1813769"/>
    <lineage>
        <taxon>Viruses</taxon>
        <taxon>Duplodnaviria</taxon>
        <taxon>Heunggongvirae</taxon>
        <taxon>Uroviricota</taxon>
        <taxon>Caudoviricetes</taxon>
        <taxon>Saltrevirus</taxon>
        <taxon>Saltrevirus sv64795sal3</taxon>
    </lineage>
</organism>
<evidence type="ECO:0000313" key="2">
    <source>
        <dbReference type="Proteomes" id="UP000203313"/>
    </source>
</evidence>
<proteinExistence type="predicted"/>